<dbReference type="Proteomes" id="UP000192610">
    <property type="component" value="Unassembled WGS sequence"/>
</dbReference>
<evidence type="ECO:0000313" key="2">
    <source>
        <dbReference type="Proteomes" id="UP000192610"/>
    </source>
</evidence>
<protein>
    <submittedName>
        <fullName evidence="1">Uncharacterized protein</fullName>
    </submittedName>
</protein>
<proteinExistence type="predicted"/>
<dbReference type="AlphaFoldDB" id="A0A1V9F594"/>
<comment type="caution">
    <text evidence="1">The sequence shown here is derived from an EMBL/GenBank/DDBJ whole genome shotgun (WGS) entry which is preliminary data.</text>
</comment>
<name>A0A1V9F594_9BACT</name>
<evidence type="ECO:0000313" key="1">
    <source>
        <dbReference type="EMBL" id="OQP53437.1"/>
    </source>
</evidence>
<dbReference type="RefSeq" id="WP_081197781.1">
    <property type="nucleotide sequence ID" value="NZ_FOCZ01000008.1"/>
</dbReference>
<organism evidence="1 2">
    <name type="scientific">Niastella yeongjuensis</name>
    <dbReference type="NCBI Taxonomy" id="354355"/>
    <lineage>
        <taxon>Bacteria</taxon>
        <taxon>Pseudomonadati</taxon>
        <taxon>Bacteroidota</taxon>
        <taxon>Chitinophagia</taxon>
        <taxon>Chitinophagales</taxon>
        <taxon>Chitinophagaceae</taxon>
        <taxon>Niastella</taxon>
    </lineage>
</organism>
<dbReference type="EMBL" id="LVXG01000006">
    <property type="protein sequence ID" value="OQP53437.1"/>
    <property type="molecule type" value="Genomic_DNA"/>
</dbReference>
<reference evidence="2" key="1">
    <citation type="submission" date="2016-04" db="EMBL/GenBank/DDBJ databases">
        <authorList>
            <person name="Chen L."/>
            <person name="Zhuang W."/>
            <person name="Wang G."/>
        </authorList>
    </citation>
    <scope>NUCLEOTIDE SEQUENCE [LARGE SCALE GENOMIC DNA]</scope>
    <source>
        <strain evidence="2">17621</strain>
    </source>
</reference>
<gene>
    <name evidence="1" type="ORF">A4H97_23620</name>
</gene>
<sequence>MPILYELNPYYPGTDLSEQARTIRDFVNTCFKYEPVRKFIDQFPVLEPISIYILKSAILAGYWNSYYGFNWTKEQEISFWQLVYEKRHPQSGAAILTLAESYRGNGIKTLHEVIDLYFDAINIDLQHYFSLTQDGGDELEELRKDPELNKRFLLIELNIWENLYDYSLADIEEETPYIIQRCKGDANLESFVKSKIEELIKRKSTSGNV</sequence>
<accession>A0A1V9F594</accession>
<keyword evidence="2" id="KW-1185">Reference proteome</keyword>